<evidence type="ECO:0000313" key="2">
    <source>
        <dbReference type="Proteomes" id="UP000245212"/>
    </source>
</evidence>
<organism evidence="1 2">
    <name type="scientific">Corticimicrobacter populi</name>
    <dbReference type="NCBI Taxonomy" id="2175229"/>
    <lineage>
        <taxon>Bacteria</taxon>
        <taxon>Pseudomonadati</taxon>
        <taxon>Pseudomonadota</taxon>
        <taxon>Betaproteobacteria</taxon>
        <taxon>Burkholderiales</taxon>
        <taxon>Alcaligenaceae</taxon>
        <taxon>Corticimicrobacter</taxon>
    </lineage>
</organism>
<comment type="caution">
    <text evidence="1">The sequence shown here is derived from an EMBL/GenBank/DDBJ whole genome shotgun (WGS) entry which is preliminary data.</text>
</comment>
<name>A0A2V1K7J7_9BURK</name>
<accession>A0A2V1K7J7</accession>
<keyword evidence="2" id="KW-1185">Reference proteome</keyword>
<protein>
    <submittedName>
        <fullName evidence="1">Uncharacterized protein</fullName>
    </submittedName>
</protein>
<dbReference type="RefSeq" id="WP_109060900.1">
    <property type="nucleotide sequence ID" value="NZ_QETA01000001.1"/>
</dbReference>
<gene>
    <name evidence="1" type="ORF">DD235_05075</name>
</gene>
<dbReference type="Proteomes" id="UP000245212">
    <property type="component" value="Unassembled WGS sequence"/>
</dbReference>
<reference evidence="2" key="1">
    <citation type="submission" date="2018-05" db="EMBL/GenBank/DDBJ databases">
        <authorList>
            <person name="Li Y."/>
        </authorList>
    </citation>
    <scope>NUCLEOTIDE SEQUENCE [LARGE SCALE GENOMIC DNA]</scope>
    <source>
        <strain evidence="2">3d-2-2</strain>
    </source>
</reference>
<sequence>MKHILGTAALREIPLAEITLEMDSATLHARFNVIGDLDFEITLRKQYDSPPDALKAYDSLMHSQAAPTRQEISEGSFSMRQAAARIELLARLIDGKLPLPDQGDGFTYDGDLSYARKLMAQLQSAVS</sequence>
<evidence type="ECO:0000313" key="1">
    <source>
        <dbReference type="EMBL" id="PWF25497.1"/>
    </source>
</evidence>
<dbReference type="EMBL" id="QETA01000001">
    <property type="protein sequence ID" value="PWF25497.1"/>
    <property type="molecule type" value="Genomic_DNA"/>
</dbReference>
<proteinExistence type="predicted"/>
<dbReference type="AlphaFoldDB" id="A0A2V1K7J7"/>